<dbReference type="PROSITE" id="PS50009">
    <property type="entry name" value="RASGEF_CAT"/>
    <property type="match status" value="1"/>
</dbReference>
<dbReference type="InterPro" id="IPR036964">
    <property type="entry name" value="RASGEF_cat_dom_sf"/>
</dbReference>
<dbReference type="FunFam" id="3.10.20.90:FF:000038">
    <property type="entry name" value="Rap guanine nucleotide exchange factor 4"/>
    <property type="match status" value="1"/>
</dbReference>
<evidence type="ECO:0000259" key="4">
    <source>
        <dbReference type="PROSITE" id="PS50042"/>
    </source>
</evidence>
<dbReference type="Gene3D" id="3.10.20.90">
    <property type="entry name" value="Phosphatidylinositol 3-kinase Catalytic Subunit, Chain A, domain 1"/>
    <property type="match status" value="1"/>
</dbReference>
<dbReference type="CDD" id="cd06224">
    <property type="entry name" value="REM"/>
    <property type="match status" value="1"/>
</dbReference>
<dbReference type="SMART" id="SM00147">
    <property type="entry name" value="RasGEF"/>
    <property type="match status" value="1"/>
</dbReference>
<dbReference type="Pfam" id="PF00618">
    <property type="entry name" value="RasGEF_N"/>
    <property type="match status" value="1"/>
</dbReference>
<dbReference type="InterPro" id="IPR018490">
    <property type="entry name" value="cNMP-bd_dom_sf"/>
</dbReference>
<dbReference type="PROSITE" id="PS50212">
    <property type="entry name" value="RASGEF_NTER"/>
    <property type="match status" value="1"/>
</dbReference>
<dbReference type="Pfam" id="PF00027">
    <property type="entry name" value="cNMP_binding"/>
    <property type="match status" value="2"/>
</dbReference>
<evidence type="ECO:0000259" key="5">
    <source>
        <dbReference type="PROSITE" id="PS50186"/>
    </source>
</evidence>
<dbReference type="Pfam" id="PF00617">
    <property type="entry name" value="RasGEF"/>
    <property type="match status" value="1"/>
</dbReference>
<dbReference type="SUPFAM" id="SSF48366">
    <property type="entry name" value="Ras GEF"/>
    <property type="match status" value="1"/>
</dbReference>
<dbReference type="InterPro" id="IPR000651">
    <property type="entry name" value="Ras-like_Gua-exchang_fac_N"/>
</dbReference>
<feature type="domain" description="Cyclic nucleotide-binding" evidence="4">
    <location>
        <begin position="361"/>
        <end position="462"/>
    </location>
</feature>
<organism evidence="7 8">
    <name type="scientific">Mandrillus leucophaeus</name>
    <name type="common">Drill</name>
    <name type="synonym">Papio leucophaeus</name>
    <dbReference type="NCBI Taxonomy" id="9568"/>
    <lineage>
        <taxon>Eukaryota</taxon>
        <taxon>Metazoa</taxon>
        <taxon>Chordata</taxon>
        <taxon>Craniata</taxon>
        <taxon>Vertebrata</taxon>
        <taxon>Euteleostomi</taxon>
        <taxon>Mammalia</taxon>
        <taxon>Eutheria</taxon>
        <taxon>Euarchontoglires</taxon>
        <taxon>Primates</taxon>
        <taxon>Haplorrhini</taxon>
        <taxon>Catarrhini</taxon>
        <taxon>Cercopithecidae</taxon>
        <taxon>Cercopithecinae</taxon>
        <taxon>Mandrillus</taxon>
    </lineage>
</organism>
<dbReference type="GO" id="GO:0005886">
    <property type="term" value="C:plasma membrane"/>
    <property type="evidence" value="ECO:0007669"/>
    <property type="project" value="TreeGrafter"/>
</dbReference>
<dbReference type="Gene3D" id="2.60.120.10">
    <property type="entry name" value="Jelly Rolls"/>
    <property type="match status" value="2"/>
</dbReference>
<evidence type="ECO:0000256" key="1">
    <source>
        <dbReference type="ARBA" id="ARBA00022658"/>
    </source>
</evidence>
<dbReference type="InterPro" id="IPR023578">
    <property type="entry name" value="Ras_GEF_dom_sf"/>
</dbReference>
<dbReference type="InterPro" id="IPR036390">
    <property type="entry name" value="WH_DNA-bd_sf"/>
</dbReference>
<dbReference type="GO" id="GO:0005085">
    <property type="term" value="F:guanyl-nucleotide exchange factor activity"/>
    <property type="evidence" value="ECO:0007669"/>
    <property type="project" value="UniProtKB-KW"/>
</dbReference>
<dbReference type="SMART" id="SM00100">
    <property type="entry name" value="cNMP"/>
    <property type="match status" value="2"/>
</dbReference>
<dbReference type="FunFam" id="1.10.10.10:FF:000096">
    <property type="entry name" value="Rap guanine nucleotide exchange factor 4"/>
    <property type="match status" value="1"/>
</dbReference>
<proteinExistence type="predicted"/>
<dbReference type="SMART" id="SM00049">
    <property type="entry name" value="DEP"/>
    <property type="match status" value="1"/>
</dbReference>
<feature type="domain" description="N-terminal Ras-GEF" evidence="6">
    <location>
        <begin position="501"/>
        <end position="639"/>
    </location>
</feature>
<dbReference type="Pfam" id="PF00610">
    <property type="entry name" value="DEP"/>
    <property type="match status" value="1"/>
</dbReference>
<feature type="domain" description="Ras-GEF" evidence="3">
    <location>
        <begin position="777"/>
        <end position="948"/>
    </location>
</feature>
<dbReference type="SUPFAM" id="SSF46785">
    <property type="entry name" value="Winged helix' DNA-binding domain"/>
    <property type="match status" value="1"/>
</dbReference>
<dbReference type="Gene3D" id="1.20.870.10">
    <property type="entry name" value="Son of sevenless (SoS) protein Chain: S domain 1"/>
    <property type="match status" value="1"/>
</dbReference>
<dbReference type="FunFam" id="1.20.870.10:FF:000005">
    <property type="entry name" value="Rap guanine nucleotide exchange factor 4"/>
    <property type="match status" value="1"/>
</dbReference>
<dbReference type="PRINTS" id="PR00103">
    <property type="entry name" value="CAMPKINASE"/>
</dbReference>
<evidence type="ECO:0000313" key="8">
    <source>
        <dbReference type="Proteomes" id="UP000233140"/>
    </source>
</evidence>
<dbReference type="GeneTree" id="ENSGT00940000156075"/>
<dbReference type="FunFam" id="1.10.8.1240:FF:000001">
    <property type="entry name" value="Rap guanine nucleotide exchange factor (GEF) 4"/>
    <property type="match status" value="1"/>
</dbReference>
<dbReference type="GO" id="GO:0007265">
    <property type="term" value="P:Ras protein signal transduction"/>
    <property type="evidence" value="ECO:0007669"/>
    <property type="project" value="TreeGrafter"/>
</dbReference>
<name>A0A2K6ADC3_MANLE</name>
<dbReference type="InterPro" id="IPR029071">
    <property type="entry name" value="Ubiquitin-like_domsf"/>
</dbReference>
<dbReference type="InterPro" id="IPR014710">
    <property type="entry name" value="RmlC-like_jellyroll"/>
</dbReference>
<dbReference type="SUPFAM" id="SSF51206">
    <property type="entry name" value="cAMP-binding domain-like"/>
    <property type="match status" value="2"/>
</dbReference>
<dbReference type="CDD" id="cd00038">
    <property type="entry name" value="CAP_ED"/>
    <property type="match status" value="2"/>
</dbReference>
<dbReference type="PROSITE" id="PS50042">
    <property type="entry name" value="CNMP_BINDING_3"/>
    <property type="match status" value="2"/>
</dbReference>
<dbReference type="Proteomes" id="UP000233140">
    <property type="component" value="Unassembled WGS sequence"/>
</dbReference>
<keyword evidence="1 2" id="KW-0344">Guanine-nucleotide releasing factor</keyword>
<dbReference type="InterPro" id="IPR000595">
    <property type="entry name" value="cNMP-bd_dom"/>
</dbReference>
<dbReference type="PANTHER" id="PTHR23113">
    <property type="entry name" value="GUANINE NUCLEOTIDE EXCHANGE FACTOR"/>
    <property type="match status" value="1"/>
</dbReference>
<keyword evidence="8" id="KW-1185">Reference proteome</keyword>
<dbReference type="CDD" id="cd04437">
    <property type="entry name" value="DEP_Epac"/>
    <property type="match status" value="1"/>
</dbReference>
<dbReference type="InterPro" id="IPR001895">
    <property type="entry name" value="RASGEF_cat_dom"/>
</dbReference>
<dbReference type="SMART" id="SM00229">
    <property type="entry name" value="RasGEFN"/>
    <property type="match status" value="1"/>
</dbReference>
<dbReference type="SUPFAM" id="SSF54236">
    <property type="entry name" value="Ubiquitin-like"/>
    <property type="match status" value="1"/>
</dbReference>
<dbReference type="Gene3D" id="1.10.8.1240">
    <property type="match status" value="1"/>
</dbReference>
<sequence length="948" mass="108714">MSQHVLCASHVLYPRSMREWDEFERHSEDVDIIFTRLKEVKAFEKFHPNLLHQICLCGYYENLEKGITLFRQGDIGTNWYAVLAGSLDVKVSETSSHQDAVTICTLGIGTAFGESILDNTPRHATIVTRESSELLRIEQKDFKALWEKYRQYMAGLLAPPYGVMETGSNNDRIPDKENDLFGLFSFYKHFFLLPSFHLITIQVPSEKILRAGKILRNAILSRAPHMIRDRKYHLKTYRQCCVGTELVDWMMQQTPCVHSRTQAVGMWQVLLEDGVLNHVDQEHHFQDKYLFYRFLDDEHEDAPLPTEEEKKECDEELQDTMLLLSQMGPDAHMRMILRKPPGQRTVDDLEIIYEELLHIKALSHLSTTVKRELAGVLIFESHAKGGTVLFNQGEEGTSWYIILKGSVNVVIYGKGVVCTLHEGDDFGKLALVNDAPRAASIVLREDNCHFLRVDKEDFNRILRDVEANTVRLKEHDQDVLVLEKVPAGNRASNQGNSQPQQKYTVMSGTPEKILEHFLETIRLEATLNEATDSVLNDFIMMHCVFMPNTQLCPALVAQYPFIPSQGTEQEKMDYALNNKRRVIRLVLQWAAMYGDLLQEDDVSMAFLEEFYVSVSDDARMIAALKEQLPELEKIVKQISEDAKAPQKKHKVLLQQFNTGDERAQKRQPIRGSDEVLFKVYCMDHTYTTIRVPVAASVKEVISAVADKLGSGEGLIIVKMSSGGEKVVLKPNDVSVFTTLTINGRLFACPREQFDSLTPLPEQEGPTIGTVGTFELMSSKDLAYQMTIYDWELFNCVHELELIYHTFGRHNFKKTTANLDLFLRRFNEIQFWVVTEICLCSQLSKRVQLLKKFIKIAAHCKEYKNLNSFFAIVMGLSNVAVSRLALTWERMIANTARTVRYYRSQPFNPDAAQANKNHQDVRSYVRQLNVIDNQRTLSQMSHRLEPRRP</sequence>
<gene>
    <name evidence="7" type="primary">RAPGEF4</name>
</gene>
<accession>A0A2K6ADC3</accession>
<dbReference type="Gene3D" id="1.10.840.10">
    <property type="entry name" value="Ras guanine-nucleotide exchange factors catalytic domain"/>
    <property type="match status" value="2"/>
</dbReference>
<protein>
    <submittedName>
        <fullName evidence="7">Rap guanine nucleotide exchange factor 4</fullName>
    </submittedName>
</protein>
<dbReference type="PROSITE" id="PS50186">
    <property type="entry name" value="DEP"/>
    <property type="match status" value="1"/>
</dbReference>
<dbReference type="FunFam" id="2.60.120.10:FF:000015">
    <property type="entry name" value="Rap guanine nucleotide exchange factor 4"/>
    <property type="match status" value="1"/>
</dbReference>
<evidence type="ECO:0000256" key="2">
    <source>
        <dbReference type="PROSITE-ProRule" id="PRU00168"/>
    </source>
</evidence>
<evidence type="ECO:0000313" key="7">
    <source>
        <dbReference type="Ensembl" id="ENSMLEP00000038035.1"/>
    </source>
</evidence>
<dbReference type="Ensembl" id="ENSMLET00000061644.1">
    <property type="protein sequence ID" value="ENSMLEP00000038035.1"/>
    <property type="gene ID" value="ENSMLEG00000043070.1"/>
</dbReference>
<dbReference type="AlphaFoldDB" id="A0A2K6ADC3"/>
<evidence type="ECO:0000259" key="6">
    <source>
        <dbReference type="PROSITE" id="PS50212"/>
    </source>
</evidence>
<dbReference type="PANTHER" id="PTHR23113:SF175">
    <property type="entry name" value="RAP GUANINE NUCLEOTIDE EXCHANGE FACTOR 4"/>
    <property type="match status" value="1"/>
</dbReference>
<feature type="domain" description="DEP" evidence="5">
    <location>
        <begin position="221"/>
        <end position="296"/>
    </location>
</feature>
<reference evidence="7" key="1">
    <citation type="submission" date="2025-08" db="UniProtKB">
        <authorList>
            <consortium name="Ensembl"/>
        </authorList>
    </citation>
    <scope>IDENTIFICATION</scope>
</reference>
<evidence type="ECO:0000259" key="3">
    <source>
        <dbReference type="PROSITE" id="PS50009"/>
    </source>
</evidence>
<dbReference type="Gene3D" id="1.10.10.10">
    <property type="entry name" value="Winged helix-like DNA-binding domain superfamily/Winged helix DNA-binding domain"/>
    <property type="match status" value="1"/>
</dbReference>
<dbReference type="InterPro" id="IPR000591">
    <property type="entry name" value="DEP_dom"/>
</dbReference>
<feature type="domain" description="Cyclic nucleotide-binding" evidence="4">
    <location>
        <begin position="42"/>
        <end position="145"/>
    </location>
</feature>
<dbReference type="InterPro" id="IPR008937">
    <property type="entry name" value="Ras-like_GEF"/>
</dbReference>
<dbReference type="InterPro" id="IPR036388">
    <property type="entry name" value="WH-like_DNA-bd_sf"/>
</dbReference>
<reference evidence="7" key="2">
    <citation type="submission" date="2025-09" db="UniProtKB">
        <authorList>
            <consortium name="Ensembl"/>
        </authorList>
    </citation>
    <scope>IDENTIFICATION</scope>
</reference>